<feature type="coiled-coil region" evidence="1">
    <location>
        <begin position="377"/>
        <end position="425"/>
    </location>
</feature>
<evidence type="ECO:0000313" key="2">
    <source>
        <dbReference type="EMBL" id="CAL5981335.1"/>
    </source>
</evidence>
<evidence type="ECO:0000313" key="3">
    <source>
        <dbReference type="Proteomes" id="UP001642409"/>
    </source>
</evidence>
<dbReference type="Gene3D" id="3.80.10.10">
    <property type="entry name" value="Ribonuclease Inhibitor"/>
    <property type="match status" value="1"/>
</dbReference>
<proteinExistence type="predicted"/>
<comment type="caution">
    <text evidence="2">The sequence shown here is derived from an EMBL/GenBank/DDBJ whole genome shotgun (WGS) entry which is preliminary data.</text>
</comment>
<dbReference type="Proteomes" id="UP001642409">
    <property type="component" value="Unassembled WGS sequence"/>
</dbReference>
<accession>A0ABP1H0Q0</accession>
<keyword evidence="3" id="KW-1185">Reference proteome</keyword>
<dbReference type="SUPFAM" id="SSF52047">
    <property type="entry name" value="RNI-like"/>
    <property type="match status" value="1"/>
</dbReference>
<protein>
    <submittedName>
        <fullName evidence="2">Leucine-rich_repeat domain superfamily</fullName>
    </submittedName>
</protein>
<sequence>MFKYTLDYEGVTIKHDDGEKPYDDKILQLKTQYKQIYIEGKNSITGIKESFSIPKFQYPANLILYQCTVDLSQIQGNFGEVSFKRCEIKGSLSDGFSAYSISASIYDQVDFKFSQLSQGRFQKINIDLYSTNDADFSGACKLYGRLGTLSFNYKCFVNLAKLEGYWDYVDLSNCTFFNNIQSNKFGANKLEIYRGTPFNFINQFQNSTVNVLDLSYRSAGDNQIFKFNNPNLYSFAQTKMLFIQNFQIDLSKLSGSFQKLELRGCTLQGNSTQNLVVDQLAINYCNVTAQQLSSFSCRFLELERDEDNDPITELPQQLQKLCIYGNSLKLKNLRQYPRLSEIELEDCQVENLSFVNVPNIKSLKLECCKPSKSTHDLQNIIKRKKKNDTKLVELKKELLLTKIQNQERKRERDALKAELAQLLQLDINQITVGRE</sequence>
<dbReference type="EMBL" id="CAXDID020000013">
    <property type="protein sequence ID" value="CAL5981335.1"/>
    <property type="molecule type" value="Genomic_DNA"/>
</dbReference>
<organism evidence="2 3">
    <name type="scientific">Hexamita inflata</name>
    <dbReference type="NCBI Taxonomy" id="28002"/>
    <lineage>
        <taxon>Eukaryota</taxon>
        <taxon>Metamonada</taxon>
        <taxon>Diplomonadida</taxon>
        <taxon>Hexamitidae</taxon>
        <taxon>Hexamitinae</taxon>
        <taxon>Hexamita</taxon>
    </lineage>
</organism>
<name>A0ABP1H0Q0_9EUKA</name>
<keyword evidence="1" id="KW-0175">Coiled coil</keyword>
<dbReference type="InterPro" id="IPR032675">
    <property type="entry name" value="LRR_dom_sf"/>
</dbReference>
<reference evidence="2 3" key="1">
    <citation type="submission" date="2024-07" db="EMBL/GenBank/DDBJ databases">
        <authorList>
            <person name="Akdeniz Z."/>
        </authorList>
    </citation>
    <scope>NUCLEOTIDE SEQUENCE [LARGE SCALE GENOMIC DNA]</scope>
</reference>
<evidence type="ECO:0000256" key="1">
    <source>
        <dbReference type="SAM" id="Coils"/>
    </source>
</evidence>
<gene>
    <name evidence="2" type="ORF">HINF_LOCUS6604</name>
</gene>